<evidence type="ECO:0000256" key="1">
    <source>
        <dbReference type="SAM" id="MobiDB-lite"/>
    </source>
</evidence>
<name>A0A8J2L712_9HEXA</name>
<gene>
    <name evidence="2" type="ORF">AFUS01_LOCUS39639</name>
</gene>
<accession>A0A8J2L712</accession>
<reference evidence="2" key="1">
    <citation type="submission" date="2021-06" db="EMBL/GenBank/DDBJ databases">
        <authorList>
            <person name="Hodson N. C."/>
            <person name="Mongue J. A."/>
            <person name="Jaron S. K."/>
        </authorList>
    </citation>
    <scope>NUCLEOTIDE SEQUENCE</scope>
</reference>
<sequence>MYALVDFIKEKAADGTTPCEFVPMSWVTEDMQKCSFPKIKAYTKAFKHCLMPNPNWKRSAVNIAYVSSNLDAVKVYRDEVIKNGSGVSAVESEPENGSAMPTKAINSLLKAIPPNFSDSETSETEVRSSTKNMK</sequence>
<comment type="caution">
    <text evidence="2">The sequence shown here is derived from an EMBL/GenBank/DDBJ whole genome shotgun (WGS) entry which is preliminary data.</text>
</comment>
<protein>
    <submittedName>
        <fullName evidence="2">Uncharacterized protein</fullName>
    </submittedName>
</protein>
<dbReference type="EMBL" id="CAJVCH010552987">
    <property type="protein sequence ID" value="CAG7829795.1"/>
    <property type="molecule type" value="Genomic_DNA"/>
</dbReference>
<organism evidence="2 3">
    <name type="scientific">Allacma fusca</name>
    <dbReference type="NCBI Taxonomy" id="39272"/>
    <lineage>
        <taxon>Eukaryota</taxon>
        <taxon>Metazoa</taxon>
        <taxon>Ecdysozoa</taxon>
        <taxon>Arthropoda</taxon>
        <taxon>Hexapoda</taxon>
        <taxon>Collembola</taxon>
        <taxon>Symphypleona</taxon>
        <taxon>Sminthuridae</taxon>
        <taxon>Allacma</taxon>
    </lineage>
</organism>
<evidence type="ECO:0000313" key="2">
    <source>
        <dbReference type="EMBL" id="CAG7829795.1"/>
    </source>
</evidence>
<keyword evidence="3" id="KW-1185">Reference proteome</keyword>
<evidence type="ECO:0000313" key="3">
    <source>
        <dbReference type="Proteomes" id="UP000708208"/>
    </source>
</evidence>
<feature type="region of interest" description="Disordered" evidence="1">
    <location>
        <begin position="113"/>
        <end position="134"/>
    </location>
</feature>
<proteinExistence type="predicted"/>
<dbReference type="Proteomes" id="UP000708208">
    <property type="component" value="Unassembled WGS sequence"/>
</dbReference>
<dbReference type="AlphaFoldDB" id="A0A8J2L712"/>
<feature type="non-terminal residue" evidence="2">
    <location>
        <position position="1"/>
    </location>
</feature>